<dbReference type="PANTHER" id="PTHR22639">
    <property type="entry name" value="GAG-RELATED PROTEIN"/>
    <property type="match status" value="1"/>
</dbReference>
<accession>A0A2G9Q6R3</accession>
<dbReference type="Proteomes" id="UP000228934">
    <property type="component" value="Unassembled WGS sequence"/>
</dbReference>
<gene>
    <name evidence="3" type="ORF">AB205_0211550</name>
</gene>
<proteinExistence type="predicted"/>
<keyword evidence="4" id="KW-1185">Reference proteome</keyword>
<dbReference type="GO" id="GO:0003690">
    <property type="term" value="F:double-stranded DNA binding"/>
    <property type="evidence" value="ECO:0007669"/>
    <property type="project" value="InterPro"/>
</dbReference>
<dbReference type="InterPro" id="IPR057810">
    <property type="entry name" value="RBD_ZCCHC3_1st"/>
</dbReference>
<feature type="domain" description="Zinc finger CCHC" evidence="2">
    <location>
        <begin position="9"/>
        <end position="74"/>
    </location>
</feature>
<dbReference type="InterPro" id="IPR042509">
    <property type="entry name" value="ZCCHC3"/>
</dbReference>
<dbReference type="Pfam" id="PF23057">
    <property type="entry name" value="RBD_ZCCHC3_1st"/>
    <property type="match status" value="1"/>
</dbReference>
<feature type="region of interest" description="Disordered" evidence="1">
    <location>
        <begin position="192"/>
        <end position="246"/>
    </location>
</feature>
<dbReference type="GO" id="GO:0003723">
    <property type="term" value="F:RNA binding"/>
    <property type="evidence" value="ECO:0007669"/>
    <property type="project" value="InterPro"/>
</dbReference>
<feature type="compositionally biased region" description="Polar residues" evidence="1">
    <location>
        <begin position="195"/>
        <end position="207"/>
    </location>
</feature>
<protein>
    <recommendedName>
        <fullName evidence="2">Zinc finger CCHC domain-containing protein</fullName>
    </recommendedName>
</protein>
<reference evidence="4" key="1">
    <citation type="journal article" date="2017" name="Nat. Commun.">
        <title>The North American bullfrog draft genome provides insight into hormonal regulation of long noncoding RNA.</title>
        <authorList>
            <person name="Hammond S.A."/>
            <person name="Warren R.L."/>
            <person name="Vandervalk B.P."/>
            <person name="Kucuk E."/>
            <person name="Khan H."/>
            <person name="Gibb E.A."/>
            <person name="Pandoh P."/>
            <person name="Kirk H."/>
            <person name="Zhao Y."/>
            <person name="Jones M."/>
            <person name="Mungall A.J."/>
            <person name="Coope R."/>
            <person name="Pleasance S."/>
            <person name="Moore R.A."/>
            <person name="Holt R.A."/>
            <person name="Round J.M."/>
            <person name="Ohora S."/>
            <person name="Walle B.V."/>
            <person name="Veldhoen N."/>
            <person name="Helbing C.C."/>
            <person name="Birol I."/>
        </authorList>
    </citation>
    <scope>NUCLEOTIDE SEQUENCE [LARGE SCALE GENOMIC DNA]</scope>
</reference>
<sequence length="246" mass="26928">MSRGLMRLRNSMRIQVKPEYRGEVGLKTIAVDVLQKLLNLQVSDIFALQDFVVSGEYDVSFHTEDTCQAAYENWVKADLGGNLLTKKMDVSLLFDPGLKTMTVRCYNPFLEPELVEAEQESQYVDEELGEWAEDMEVLEVSRKEGSGSKDYLMATQRPGPEVEQESEAWRKKPKWDLSLGLSPGGGGCVLPSLSMDSQVSDGSSGATSPLDLVGSPAMQCLESESVDPLVKGTGNRSGKQLPDGGV</sequence>
<evidence type="ECO:0000256" key="1">
    <source>
        <dbReference type="SAM" id="MobiDB-lite"/>
    </source>
</evidence>
<evidence type="ECO:0000313" key="3">
    <source>
        <dbReference type="EMBL" id="PIO11294.1"/>
    </source>
</evidence>
<organism evidence="3 4">
    <name type="scientific">Aquarana catesbeiana</name>
    <name type="common">American bullfrog</name>
    <name type="synonym">Rana catesbeiana</name>
    <dbReference type="NCBI Taxonomy" id="8400"/>
    <lineage>
        <taxon>Eukaryota</taxon>
        <taxon>Metazoa</taxon>
        <taxon>Chordata</taxon>
        <taxon>Craniata</taxon>
        <taxon>Vertebrata</taxon>
        <taxon>Euteleostomi</taxon>
        <taxon>Amphibia</taxon>
        <taxon>Batrachia</taxon>
        <taxon>Anura</taxon>
        <taxon>Neobatrachia</taxon>
        <taxon>Ranoidea</taxon>
        <taxon>Ranidae</taxon>
        <taxon>Aquarana</taxon>
    </lineage>
</organism>
<dbReference type="EMBL" id="KZ061184">
    <property type="protein sequence ID" value="PIO11294.1"/>
    <property type="molecule type" value="Genomic_DNA"/>
</dbReference>
<dbReference type="PANTHER" id="PTHR22639:SF6">
    <property type="entry name" value="ZINC FINGER CCHC DOMAIN-CONTAINING PROTEIN 3-LIKE"/>
    <property type="match status" value="1"/>
</dbReference>
<name>A0A2G9Q6R3_AQUCT</name>
<dbReference type="AlphaFoldDB" id="A0A2G9Q6R3"/>
<evidence type="ECO:0000259" key="2">
    <source>
        <dbReference type="Pfam" id="PF23057"/>
    </source>
</evidence>
<dbReference type="GO" id="GO:0002218">
    <property type="term" value="P:activation of innate immune response"/>
    <property type="evidence" value="ECO:0007669"/>
    <property type="project" value="InterPro"/>
</dbReference>
<evidence type="ECO:0000313" key="4">
    <source>
        <dbReference type="Proteomes" id="UP000228934"/>
    </source>
</evidence>